<organism evidence="2 3">
    <name type="scientific">Saccharothrix yanglingensis</name>
    <dbReference type="NCBI Taxonomy" id="659496"/>
    <lineage>
        <taxon>Bacteria</taxon>
        <taxon>Bacillati</taxon>
        <taxon>Actinomycetota</taxon>
        <taxon>Actinomycetes</taxon>
        <taxon>Pseudonocardiales</taxon>
        <taxon>Pseudonocardiaceae</taxon>
        <taxon>Saccharothrix</taxon>
    </lineage>
</organism>
<gene>
    <name evidence="2" type="ORF">CKY47_16450</name>
</gene>
<evidence type="ECO:0000259" key="1">
    <source>
        <dbReference type="PROSITE" id="PS51340"/>
    </source>
</evidence>
<dbReference type="Gene3D" id="2.40.33.20">
    <property type="entry name" value="PK beta-barrel domain-like"/>
    <property type="match status" value="1"/>
</dbReference>
<protein>
    <submittedName>
        <fullName evidence="2">MOSC domain-containing protein</fullName>
    </submittedName>
</protein>
<dbReference type="PANTHER" id="PTHR36930:SF1">
    <property type="entry name" value="MOSC DOMAIN-CONTAINING PROTEIN"/>
    <property type="match status" value="1"/>
</dbReference>
<keyword evidence="3" id="KW-1185">Reference proteome</keyword>
<accession>A0ABU0X091</accession>
<dbReference type="SUPFAM" id="SSF50800">
    <property type="entry name" value="PK beta-barrel domain-like"/>
    <property type="match status" value="1"/>
</dbReference>
<dbReference type="EMBL" id="NSDM01000006">
    <property type="protein sequence ID" value="MDQ2585541.1"/>
    <property type="molecule type" value="Genomic_DNA"/>
</dbReference>
<evidence type="ECO:0000313" key="2">
    <source>
        <dbReference type="EMBL" id="MDQ2585541.1"/>
    </source>
</evidence>
<dbReference type="InterPro" id="IPR005302">
    <property type="entry name" value="MoCF_Sase_C"/>
</dbReference>
<dbReference type="PANTHER" id="PTHR36930">
    <property type="entry name" value="METAL-SULFUR CLUSTER BIOSYNTHESIS PROTEINS YUAD-RELATED"/>
    <property type="match status" value="1"/>
</dbReference>
<dbReference type="PROSITE" id="PS51340">
    <property type="entry name" value="MOSC"/>
    <property type="match status" value="1"/>
</dbReference>
<feature type="domain" description="MOSC" evidence="1">
    <location>
        <begin position="17"/>
        <end position="167"/>
    </location>
</feature>
<evidence type="ECO:0000313" key="3">
    <source>
        <dbReference type="Proteomes" id="UP001225605"/>
    </source>
</evidence>
<proteinExistence type="predicted"/>
<dbReference type="InterPro" id="IPR011037">
    <property type="entry name" value="Pyrv_Knase-like_insert_dom_sf"/>
</dbReference>
<comment type="caution">
    <text evidence="2">The sequence shown here is derived from an EMBL/GenBank/DDBJ whole genome shotgun (WGS) entry which is preliminary data.</text>
</comment>
<dbReference type="RefSeq" id="WP_306746732.1">
    <property type="nucleotide sequence ID" value="NZ_NSDM01000006.1"/>
</dbReference>
<name>A0ABU0X091_9PSEU</name>
<reference evidence="2 3" key="1">
    <citation type="submission" date="2017-06" db="EMBL/GenBank/DDBJ databases">
        <title>Cultured bacterium strain Saccharothrix yanglingensis Hhs.015.</title>
        <authorList>
            <person name="Xia Y."/>
        </authorList>
    </citation>
    <scope>NUCLEOTIDE SEQUENCE [LARGE SCALE GENOMIC DNA]</scope>
    <source>
        <strain evidence="2 3">Hhs.015</strain>
    </source>
</reference>
<sequence>MGIVTAVSRSVEYTFTKPVRDAVTLVAGLGVEGDVHSGVTVKHRSRVRRDPTRPNLRQVHLMHAELHDELAGLGFEVAAGQLGENVTTRGVDLLGLPTGTRLRLGPDAVVEVTGLRNPCPQIEAFRTGLLKRVVGRDENGDVVRRAGVMSIVLVGGVVRPGDAILVELPAEPHTALQPV</sequence>
<dbReference type="Proteomes" id="UP001225605">
    <property type="component" value="Unassembled WGS sequence"/>
</dbReference>
<dbReference type="Pfam" id="PF03473">
    <property type="entry name" value="MOSC"/>
    <property type="match status" value="1"/>
</dbReference>
<dbReference type="InterPro" id="IPR052716">
    <property type="entry name" value="MOSC_domain"/>
</dbReference>